<sequence>MGLFFRRSDRLRKRVKALRGRIKRNEKSVSALKSRFRQYKKGGRPSRSRTESAPRGVASKPCSPAQDFSPELGAPFRDFLRLLKPKSVAGYDKKRVGSLGDGGYVMLDDFSGITTAISAGIGRDVSWDLEIARKGIQVLQFDHTLAGPPASHGNFEFRRQKFVAGNEADEGVTLGQALQTEKGAAAHTVCKMDIGGSEWQILRSALTEDLLAVKQFAIEFHHVSHFVDMAWRQVAEEALGTLIKTHQCVHVHGNSAGGFAVVGGVPFPQFFEATFVLREAYQFEDCRAVFPTPIDRPNLAHRSDVYIGTMDY</sequence>
<evidence type="ECO:0000313" key="2">
    <source>
        <dbReference type="EMBL" id="SDB37047.1"/>
    </source>
</evidence>
<gene>
    <name evidence="2" type="ORF">SAMN02982931_02823</name>
</gene>
<dbReference type="InterPro" id="IPR026913">
    <property type="entry name" value="METTL24"/>
</dbReference>
<dbReference type="EMBL" id="FMXQ01000005">
    <property type="protein sequence ID" value="SDB37047.1"/>
    <property type="molecule type" value="Genomic_DNA"/>
</dbReference>
<dbReference type="STRING" id="665467.SAMN02982931_02823"/>
<dbReference type="AlphaFoldDB" id="A0A1G6CVW6"/>
<dbReference type="PANTHER" id="PTHR32026:SF10">
    <property type="entry name" value="METHYLTRANSFERASE-LIKE PROTEIN 24-RELATED"/>
    <property type="match status" value="1"/>
</dbReference>
<protein>
    <recommendedName>
        <fullName evidence="4">Methyltransferase FkbM domain-containing protein</fullName>
    </recommendedName>
</protein>
<proteinExistence type="predicted"/>
<name>A0A1G6CVW6_9HYPH</name>
<feature type="region of interest" description="Disordered" evidence="1">
    <location>
        <begin position="36"/>
        <end position="66"/>
    </location>
</feature>
<feature type="compositionally biased region" description="Basic residues" evidence="1">
    <location>
        <begin position="36"/>
        <end position="47"/>
    </location>
</feature>
<accession>A0A1G6CVW6</accession>
<reference evidence="2 3" key="1">
    <citation type="submission" date="2016-10" db="EMBL/GenBank/DDBJ databases">
        <authorList>
            <person name="de Groot N.N."/>
        </authorList>
    </citation>
    <scope>NUCLEOTIDE SEQUENCE [LARGE SCALE GENOMIC DNA]</scope>
    <source>
        <strain evidence="2 3">ATCC 35022</strain>
    </source>
</reference>
<dbReference type="Proteomes" id="UP000199071">
    <property type="component" value="Unassembled WGS sequence"/>
</dbReference>
<dbReference type="PANTHER" id="PTHR32026">
    <property type="entry name" value="METHYLTRANSFERASE-LIKE PROTEIN 24"/>
    <property type="match status" value="1"/>
</dbReference>
<evidence type="ECO:0000313" key="3">
    <source>
        <dbReference type="Proteomes" id="UP000199071"/>
    </source>
</evidence>
<evidence type="ECO:0008006" key="4">
    <source>
        <dbReference type="Google" id="ProtNLM"/>
    </source>
</evidence>
<organism evidence="2 3">
    <name type="scientific">Bauldia litoralis</name>
    <dbReference type="NCBI Taxonomy" id="665467"/>
    <lineage>
        <taxon>Bacteria</taxon>
        <taxon>Pseudomonadati</taxon>
        <taxon>Pseudomonadota</taxon>
        <taxon>Alphaproteobacteria</taxon>
        <taxon>Hyphomicrobiales</taxon>
        <taxon>Kaistiaceae</taxon>
        <taxon>Bauldia</taxon>
    </lineage>
</organism>
<evidence type="ECO:0000256" key="1">
    <source>
        <dbReference type="SAM" id="MobiDB-lite"/>
    </source>
</evidence>
<keyword evidence="3" id="KW-1185">Reference proteome</keyword>